<gene>
    <name evidence="2" type="ORF">NWFMUON74_34080</name>
</gene>
<accession>A0A7G1KM26</accession>
<dbReference type="Proteomes" id="UP000516173">
    <property type="component" value="Chromosome"/>
</dbReference>
<evidence type="ECO:0000313" key="2">
    <source>
        <dbReference type="EMBL" id="BCK55636.1"/>
    </source>
</evidence>
<keyword evidence="3" id="KW-1185">Reference proteome</keyword>
<evidence type="ECO:0000313" key="3">
    <source>
        <dbReference type="Proteomes" id="UP000516173"/>
    </source>
</evidence>
<feature type="compositionally biased region" description="Basic and acidic residues" evidence="1">
    <location>
        <begin position="1"/>
        <end position="24"/>
    </location>
</feature>
<organism evidence="2 3">
    <name type="scientific">Nocardia wallacei</name>
    <dbReference type="NCBI Taxonomy" id="480035"/>
    <lineage>
        <taxon>Bacteria</taxon>
        <taxon>Bacillati</taxon>
        <taxon>Actinomycetota</taxon>
        <taxon>Actinomycetes</taxon>
        <taxon>Mycobacteriales</taxon>
        <taxon>Nocardiaceae</taxon>
        <taxon>Nocardia</taxon>
    </lineage>
</organism>
<dbReference type="KEGG" id="nwl:NWFMUON74_34080"/>
<proteinExistence type="predicted"/>
<feature type="compositionally biased region" description="Polar residues" evidence="1">
    <location>
        <begin position="27"/>
        <end position="37"/>
    </location>
</feature>
<name>A0A7G1KM26_9NOCA</name>
<sequence>MSDHHFGDQMSDHHFGGQMSDHHAGGQVSTATQTARCPTTRLGGQTPDHRFGGWFDHHHSGVFLAGIYREIPAKNRPEWCTRGRPVPGCVPRALASPAATTT</sequence>
<reference evidence="2 3" key="1">
    <citation type="submission" date="2020-08" db="EMBL/GenBank/DDBJ databases">
        <title>Genome Sequencing of Nocardia wallacei strain FMUON74 and assembly.</title>
        <authorList>
            <person name="Toyokawa M."/>
            <person name="Uesaka K."/>
        </authorList>
    </citation>
    <scope>NUCLEOTIDE SEQUENCE [LARGE SCALE GENOMIC DNA]</scope>
    <source>
        <strain evidence="2 3">FMUON74</strain>
    </source>
</reference>
<dbReference type="AlphaFoldDB" id="A0A7G1KM26"/>
<evidence type="ECO:0000256" key="1">
    <source>
        <dbReference type="SAM" id="MobiDB-lite"/>
    </source>
</evidence>
<feature type="region of interest" description="Disordered" evidence="1">
    <location>
        <begin position="1"/>
        <end position="48"/>
    </location>
</feature>
<dbReference type="EMBL" id="AP023396">
    <property type="protein sequence ID" value="BCK55636.1"/>
    <property type="molecule type" value="Genomic_DNA"/>
</dbReference>
<protein>
    <submittedName>
        <fullName evidence="2">Uncharacterized protein</fullName>
    </submittedName>
</protein>